<evidence type="ECO:0000313" key="3">
    <source>
        <dbReference type="EMBL" id="RKH56510.1"/>
    </source>
</evidence>
<proteinExistence type="predicted"/>
<feature type="compositionally biased region" description="Basic and acidic residues" evidence="1">
    <location>
        <begin position="353"/>
        <end position="363"/>
    </location>
</feature>
<dbReference type="EMBL" id="RAWK01000276">
    <property type="protein sequence ID" value="RKH56510.1"/>
    <property type="molecule type" value="Genomic_DNA"/>
</dbReference>
<evidence type="ECO:0000313" key="4">
    <source>
        <dbReference type="Proteomes" id="UP000267003"/>
    </source>
</evidence>
<dbReference type="InterPro" id="IPR041916">
    <property type="entry name" value="Anti_sigma_zinc_sf"/>
</dbReference>
<feature type="domain" description="Putative zinc-finger" evidence="2">
    <location>
        <begin position="10"/>
        <end position="39"/>
    </location>
</feature>
<feature type="compositionally biased region" description="Low complexity" evidence="1">
    <location>
        <begin position="148"/>
        <end position="161"/>
    </location>
</feature>
<reference evidence="4" key="1">
    <citation type="submission" date="2018-09" db="EMBL/GenBank/DDBJ databases">
        <authorList>
            <person name="Livingstone P.G."/>
            <person name="Whitworth D.E."/>
        </authorList>
    </citation>
    <scope>NUCLEOTIDE SEQUENCE [LARGE SCALE GENOMIC DNA]</scope>
    <source>
        <strain evidence="4">AB050A</strain>
    </source>
</reference>
<dbReference type="Proteomes" id="UP000267003">
    <property type="component" value="Unassembled WGS sequence"/>
</dbReference>
<feature type="compositionally biased region" description="Basic and acidic residues" evidence="1">
    <location>
        <begin position="206"/>
        <end position="216"/>
    </location>
</feature>
<dbReference type="RefSeq" id="WP_120559497.1">
    <property type="nucleotide sequence ID" value="NZ_RAWK01000276.1"/>
</dbReference>
<feature type="region of interest" description="Disordered" evidence="1">
    <location>
        <begin position="450"/>
        <end position="482"/>
    </location>
</feature>
<dbReference type="Gene3D" id="1.10.10.1320">
    <property type="entry name" value="Anti-sigma factor, zinc-finger domain"/>
    <property type="match status" value="1"/>
</dbReference>
<dbReference type="Pfam" id="PF13490">
    <property type="entry name" value="zf-HC2"/>
    <property type="match status" value="1"/>
</dbReference>
<gene>
    <name evidence="3" type="ORF">D7W81_33605</name>
</gene>
<accession>A0A3A8PMQ8</accession>
<dbReference type="OrthoDB" id="5525937at2"/>
<sequence>MSAQNAHAHEDRLLDFAYGELPASEAQALEQHVQGCVRCTKALADIRGVRTTMAQLSSEPAPDAGLESLLAYAQQSARRAAAGPEPKPSRWRRWLLPAVGLATVSTFGLLTLTVSENLHLEPNLSQKAAAPSLAMEAKKESDPPRGMPAPSAAAPAPSSAPMEADALEAPRDEAERKQAHAKAELKGGGGARPSDWMNAGSGGALLERRRANEYAPKKKLSKAVQDADDGFVTPEPAADRAVAQALPPKEEEVNAAFGAKDAPAPRRAPGESSDKAKVAKSDSLRMGGAAYGRGLASDDAEQAEGVSVGGLMPPPPPPAASAPLAQAMPTTPAATGSIGGPPSSASAEISSAEPKRESARAEAAKPMPVEKSASGKAMTARDLSAQAQAAANEGDRAREAQLLRAALAAGASGGERLALLSRLCESESAQGRNAEAAAVCGQIITEAPGSSAAQLAQRRLRQATPAQAPAAPAKAAPSKPAQ</sequence>
<dbReference type="AlphaFoldDB" id="A0A3A8PMQ8"/>
<organism evidence="3 4">
    <name type="scientific">Corallococcus aberystwythensis</name>
    <dbReference type="NCBI Taxonomy" id="2316722"/>
    <lineage>
        <taxon>Bacteria</taxon>
        <taxon>Pseudomonadati</taxon>
        <taxon>Myxococcota</taxon>
        <taxon>Myxococcia</taxon>
        <taxon>Myxococcales</taxon>
        <taxon>Cystobacterineae</taxon>
        <taxon>Myxococcaceae</taxon>
        <taxon>Corallococcus</taxon>
    </lineage>
</organism>
<feature type="compositionally biased region" description="Low complexity" evidence="1">
    <location>
        <begin position="321"/>
        <end position="352"/>
    </location>
</feature>
<protein>
    <submittedName>
        <fullName evidence="3">Zf-HC2 domain-containing protein</fullName>
    </submittedName>
</protein>
<feature type="compositionally biased region" description="Basic and acidic residues" evidence="1">
    <location>
        <begin position="168"/>
        <end position="185"/>
    </location>
</feature>
<comment type="caution">
    <text evidence="3">The sequence shown here is derived from an EMBL/GenBank/DDBJ whole genome shotgun (WGS) entry which is preliminary data.</text>
</comment>
<feature type="compositionally biased region" description="Basic and acidic residues" evidence="1">
    <location>
        <begin position="268"/>
        <end position="283"/>
    </location>
</feature>
<name>A0A3A8PMQ8_9BACT</name>
<dbReference type="InterPro" id="IPR027383">
    <property type="entry name" value="Znf_put"/>
</dbReference>
<evidence type="ECO:0000256" key="1">
    <source>
        <dbReference type="SAM" id="MobiDB-lite"/>
    </source>
</evidence>
<keyword evidence="4" id="KW-1185">Reference proteome</keyword>
<evidence type="ECO:0000259" key="2">
    <source>
        <dbReference type="Pfam" id="PF13490"/>
    </source>
</evidence>
<feature type="region of interest" description="Disordered" evidence="1">
    <location>
        <begin position="129"/>
        <end position="395"/>
    </location>
</feature>